<dbReference type="AlphaFoldDB" id="A0A4T0MT57"/>
<keyword evidence="1" id="KW-0560">Oxidoreductase</keyword>
<dbReference type="EMBL" id="SPRC01000006">
    <property type="protein sequence ID" value="TIB81616.1"/>
    <property type="molecule type" value="Genomic_DNA"/>
</dbReference>
<feature type="compositionally biased region" description="Polar residues" evidence="4">
    <location>
        <begin position="1"/>
        <end position="13"/>
    </location>
</feature>
<proteinExistence type="inferred from homology"/>
<dbReference type="Proteomes" id="UP000305647">
    <property type="component" value="Unassembled WGS sequence"/>
</dbReference>
<dbReference type="EC" id="1.8.98.2" evidence="1"/>
<dbReference type="EMBL" id="SPRH01000004">
    <property type="protein sequence ID" value="TIC04151.1"/>
    <property type="molecule type" value="Genomic_DNA"/>
</dbReference>
<protein>
    <recommendedName>
        <fullName evidence="1">Sulfiredoxin</fullName>
        <ecNumber evidence="1">1.8.98.2</ecNumber>
    </recommendedName>
</protein>
<evidence type="ECO:0000256" key="1">
    <source>
        <dbReference type="PIRNR" id="PIRNR017267"/>
    </source>
</evidence>
<dbReference type="Proteomes" id="UP000307169">
    <property type="component" value="Unassembled WGS sequence"/>
</dbReference>
<dbReference type="EMBL" id="SPRW01000004">
    <property type="protein sequence ID" value="TIC70240.1"/>
    <property type="molecule type" value="Genomic_DNA"/>
</dbReference>
<dbReference type="GO" id="GO:0005737">
    <property type="term" value="C:cytoplasm"/>
    <property type="evidence" value="ECO:0007669"/>
    <property type="project" value="TreeGrafter"/>
</dbReference>
<dbReference type="Proteomes" id="UP000310685">
    <property type="component" value="Unassembled WGS sequence"/>
</dbReference>
<dbReference type="SUPFAM" id="SSF110849">
    <property type="entry name" value="ParB/Sulfiredoxin"/>
    <property type="match status" value="1"/>
</dbReference>
<feature type="binding site" evidence="2">
    <location>
        <begin position="77"/>
        <end position="80"/>
    </location>
    <ligand>
        <name>ATP</name>
        <dbReference type="ChEBI" id="CHEBI:30616"/>
    </ligand>
</feature>
<evidence type="ECO:0000313" key="11">
    <source>
        <dbReference type="Proteomes" id="UP000307169"/>
    </source>
</evidence>
<evidence type="ECO:0000313" key="13">
    <source>
        <dbReference type="Proteomes" id="UP000310685"/>
    </source>
</evidence>
<evidence type="ECO:0000313" key="10">
    <source>
        <dbReference type="Proteomes" id="UP000305647"/>
    </source>
</evidence>
<dbReference type="Proteomes" id="UP000310708">
    <property type="component" value="Unassembled WGS sequence"/>
</dbReference>
<keyword evidence="3" id="KW-1015">Disulfide bond</keyword>
<feature type="region of interest" description="Disordered" evidence="4">
    <location>
        <begin position="1"/>
        <end position="21"/>
    </location>
</feature>
<comment type="catalytic activity">
    <reaction evidence="1">
        <text>S-hydroxy-S-oxy-L-cysteinyl-[peroxiredoxin] + [protein]-dithiol + ATP = S-hydroxy-L-cysteinyl-[peroxiredoxin] + [protein]-disulfide + ADP + phosphate</text>
        <dbReference type="Rhea" id="RHEA:17545"/>
        <dbReference type="Rhea" id="RHEA-COMP:10593"/>
        <dbReference type="Rhea" id="RHEA-COMP:10594"/>
        <dbReference type="Rhea" id="RHEA-COMP:13681"/>
        <dbReference type="Rhea" id="RHEA-COMP:17976"/>
        <dbReference type="ChEBI" id="CHEBI:29950"/>
        <dbReference type="ChEBI" id="CHEBI:30616"/>
        <dbReference type="ChEBI" id="CHEBI:43474"/>
        <dbReference type="ChEBI" id="CHEBI:50058"/>
        <dbReference type="ChEBI" id="CHEBI:61973"/>
        <dbReference type="ChEBI" id="CHEBI:61974"/>
        <dbReference type="ChEBI" id="CHEBI:456216"/>
        <dbReference type="EC" id="1.8.98.2"/>
    </reaction>
</comment>
<reference evidence="10 11" key="1">
    <citation type="submission" date="2019-03" db="EMBL/GenBank/DDBJ databases">
        <title>Sequencing 25 genomes of Wallemia mellicola.</title>
        <authorList>
            <person name="Gostincar C."/>
        </authorList>
    </citation>
    <scope>NUCLEOTIDE SEQUENCE [LARGE SCALE GENOMIC DNA]</scope>
    <source>
        <strain evidence="6 11">EXF-1262</strain>
        <strain evidence="9 12">EXF-1274</strain>
        <strain evidence="5 13">EXF-6152</strain>
        <strain evidence="8 14">EXF-757</strain>
        <strain evidence="7 10">EXF-8738</strain>
    </source>
</reference>
<evidence type="ECO:0000256" key="3">
    <source>
        <dbReference type="PIRSR" id="PIRSR017267-2"/>
    </source>
</evidence>
<dbReference type="GO" id="GO:0034599">
    <property type="term" value="P:cellular response to oxidative stress"/>
    <property type="evidence" value="ECO:0007669"/>
    <property type="project" value="TreeGrafter"/>
</dbReference>
<name>A0A4T0MT57_9BASI</name>
<evidence type="ECO:0000313" key="5">
    <source>
        <dbReference type="EMBL" id="TIB81616.1"/>
    </source>
</evidence>
<dbReference type="EMBL" id="SPRX01000062">
    <property type="protein sequence ID" value="TIC62768.1"/>
    <property type="molecule type" value="Genomic_DNA"/>
</dbReference>
<dbReference type="EMBL" id="SPRO01000003">
    <property type="protein sequence ID" value="TIC33851.1"/>
    <property type="molecule type" value="Genomic_DNA"/>
</dbReference>
<dbReference type="InterPro" id="IPR036086">
    <property type="entry name" value="ParB/Sulfiredoxin_sf"/>
</dbReference>
<dbReference type="InterPro" id="IPR016692">
    <property type="entry name" value="Sulfiredoxin"/>
</dbReference>
<gene>
    <name evidence="8" type="ORF">E3Q01_03763</name>
    <name evidence="9" type="ORF">E3Q02_00705</name>
    <name evidence="7" type="ORF">E3Q10_00585</name>
    <name evidence="6" type="ORF">E3Q17_00525</name>
    <name evidence="5" type="ORF">E3Q22_00828</name>
</gene>
<evidence type="ECO:0000313" key="7">
    <source>
        <dbReference type="EMBL" id="TIC33851.1"/>
    </source>
</evidence>
<dbReference type="PANTHER" id="PTHR21348:SF2">
    <property type="entry name" value="SULFIREDOXIN-1"/>
    <property type="match status" value="1"/>
</dbReference>
<dbReference type="GO" id="GO:0032542">
    <property type="term" value="F:sulfiredoxin activity"/>
    <property type="evidence" value="ECO:0007669"/>
    <property type="project" value="UniProtKB-EC"/>
</dbReference>
<keyword evidence="1 2" id="KW-0067">ATP-binding</keyword>
<dbReference type="GO" id="GO:0005524">
    <property type="term" value="F:ATP binding"/>
    <property type="evidence" value="ECO:0007669"/>
    <property type="project" value="UniProtKB-KW"/>
</dbReference>
<evidence type="ECO:0000313" key="12">
    <source>
        <dbReference type="Proteomes" id="UP000309601"/>
    </source>
</evidence>
<accession>A0A4T0MT57</accession>
<evidence type="ECO:0000256" key="4">
    <source>
        <dbReference type="SAM" id="MobiDB-lite"/>
    </source>
</evidence>
<evidence type="ECO:0000313" key="8">
    <source>
        <dbReference type="EMBL" id="TIC62768.1"/>
    </source>
</evidence>
<comment type="caution">
    <text evidence="6">The sequence shown here is derived from an EMBL/GenBank/DDBJ whole genome shotgun (WGS) entry which is preliminary data.</text>
</comment>
<evidence type="ECO:0000313" key="6">
    <source>
        <dbReference type="EMBL" id="TIC04151.1"/>
    </source>
</evidence>
<evidence type="ECO:0000313" key="9">
    <source>
        <dbReference type="EMBL" id="TIC70240.1"/>
    </source>
</evidence>
<keyword evidence="1" id="KW-0049">Antioxidant</keyword>
<dbReference type="CDD" id="cd16395">
    <property type="entry name" value="Srx"/>
    <property type="match status" value="1"/>
</dbReference>
<dbReference type="PANTHER" id="PTHR21348">
    <property type="match status" value="1"/>
</dbReference>
<feature type="disulfide bond" description="Interchain" evidence="3">
    <location>
        <position position="78"/>
    </location>
</feature>
<evidence type="ECO:0000256" key="2">
    <source>
        <dbReference type="PIRSR" id="PIRSR017267-1"/>
    </source>
</evidence>
<keyword evidence="1 2" id="KW-0547">Nucleotide-binding</keyword>
<dbReference type="PIRSF" id="PIRSF017267">
    <property type="entry name" value="Sulfiredoxin"/>
    <property type="match status" value="1"/>
</dbReference>
<comment type="similarity">
    <text evidence="1">Belongs to the sulfiredoxin family.</text>
</comment>
<dbReference type="Proteomes" id="UP000309601">
    <property type="component" value="Unassembled WGS sequence"/>
</dbReference>
<dbReference type="Gene3D" id="3.90.1530.10">
    <property type="entry name" value="Conserved hypothetical protein from pyrococcus furiosus pfu- 392566-001, ParB domain"/>
    <property type="match status" value="2"/>
</dbReference>
<sequence>MTTLPNTSVFQASERSDNVHDEEVPMRVINRPFPPELDEAKVERFMRDYEEGDTFTPIEIWRARNAQGQSFYFSFGGCHRCVEFYLIENSHFGFRYEAAKRLKRETIRSRIVDVPSTTIRAHLGTSSPV</sequence>
<evidence type="ECO:0000313" key="14">
    <source>
        <dbReference type="Proteomes" id="UP000310708"/>
    </source>
</evidence>
<organism evidence="6 11">
    <name type="scientific">Wallemia mellicola</name>
    <dbReference type="NCBI Taxonomy" id="1708541"/>
    <lineage>
        <taxon>Eukaryota</taxon>
        <taxon>Fungi</taxon>
        <taxon>Dikarya</taxon>
        <taxon>Basidiomycota</taxon>
        <taxon>Wallemiomycotina</taxon>
        <taxon>Wallemiomycetes</taxon>
        <taxon>Wallemiales</taxon>
        <taxon>Wallemiaceae</taxon>
        <taxon>Wallemia</taxon>
    </lineage>
</organism>